<dbReference type="GO" id="GO:1990269">
    <property type="term" value="F:RNA polymerase II C-terminal domain phosphoserine binding"/>
    <property type="evidence" value="ECO:0007669"/>
    <property type="project" value="TreeGrafter"/>
</dbReference>
<evidence type="ECO:0008006" key="4">
    <source>
        <dbReference type="Google" id="ProtNLM"/>
    </source>
</evidence>
<dbReference type="InterPro" id="IPR007149">
    <property type="entry name" value="Leo1"/>
</dbReference>
<feature type="compositionally biased region" description="Basic and acidic residues" evidence="1">
    <location>
        <begin position="301"/>
        <end position="330"/>
    </location>
</feature>
<dbReference type="GO" id="GO:0006368">
    <property type="term" value="P:transcription elongation by RNA polymerase II"/>
    <property type="evidence" value="ECO:0007669"/>
    <property type="project" value="InterPro"/>
</dbReference>
<feature type="region of interest" description="Disordered" evidence="1">
    <location>
        <begin position="1"/>
        <end position="82"/>
    </location>
</feature>
<dbReference type="RefSeq" id="XP_008711001.1">
    <property type="nucleotide sequence ID" value="XM_008712779.1"/>
</dbReference>
<dbReference type="VEuPathDB" id="FungiDB:HMPREF1541_00473"/>
<feature type="compositionally biased region" description="Basic and acidic residues" evidence="1">
    <location>
        <begin position="49"/>
        <end position="78"/>
    </location>
</feature>
<evidence type="ECO:0000313" key="2">
    <source>
        <dbReference type="EMBL" id="ETN46289.1"/>
    </source>
</evidence>
<dbReference type="OrthoDB" id="20844at2759"/>
<dbReference type="EMBL" id="KB822711">
    <property type="protein sequence ID" value="ETN46289.1"/>
    <property type="molecule type" value="Genomic_DNA"/>
</dbReference>
<evidence type="ECO:0000256" key="1">
    <source>
        <dbReference type="SAM" id="MobiDB-lite"/>
    </source>
</evidence>
<dbReference type="PANTHER" id="PTHR23146">
    <property type="entry name" value="LEO1 PROTEIN"/>
    <property type="match status" value="1"/>
</dbReference>
<accession>W2SEF0</accession>
<dbReference type="Pfam" id="PF04004">
    <property type="entry name" value="Leo1"/>
    <property type="match status" value="1"/>
</dbReference>
<feature type="compositionally biased region" description="Acidic residues" evidence="1">
    <location>
        <begin position="457"/>
        <end position="467"/>
    </location>
</feature>
<feature type="compositionally biased region" description="Gly residues" evidence="1">
    <location>
        <begin position="332"/>
        <end position="345"/>
    </location>
</feature>
<feature type="compositionally biased region" description="Acidic residues" evidence="1">
    <location>
        <begin position="31"/>
        <end position="47"/>
    </location>
</feature>
<dbReference type="PANTHER" id="PTHR23146:SF0">
    <property type="entry name" value="RNA POLYMERASE-ASSOCIATED PROTEIN LEO1"/>
    <property type="match status" value="1"/>
</dbReference>
<dbReference type="GO" id="GO:0016593">
    <property type="term" value="C:Cdc73/Paf1 complex"/>
    <property type="evidence" value="ECO:0007669"/>
    <property type="project" value="InterPro"/>
</dbReference>
<feature type="compositionally biased region" description="Acidic residues" evidence="1">
    <location>
        <begin position="395"/>
        <end position="437"/>
    </location>
</feature>
<dbReference type="GO" id="GO:0032968">
    <property type="term" value="P:positive regulation of transcription elongation by RNA polymerase II"/>
    <property type="evidence" value="ECO:0007669"/>
    <property type="project" value="TreeGrafter"/>
</dbReference>
<dbReference type="GeneID" id="19967812"/>
<dbReference type="STRING" id="1220924.W2SEF0"/>
<gene>
    <name evidence="2" type="ORF">HMPREF1541_00473</name>
</gene>
<feature type="region of interest" description="Disordered" evidence="1">
    <location>
        <begin position="301"/>
        <end position="490"/>
    </location>
</feature>
<feature type="compositionally biased region" description="Basic and acidic residues" evidence="1">
    <location>
        <begin position="444"/>
        <end position="456"/>
    </location>
</feature>
<feature type="compositionally biased region" description="Polar residues" evidence="1">
    <location>
        <begin position="7"/>
        <end position="17"/>
    </location>
</feature>
<reference evidence="2 3" key="1">
    <citation type="submission" date="2013-03" db="EMBL/GenBank/DDBJ databases">
        <title>The Genome Sequence of Phialophora europaea CBS 101466.</title>
        <authorList>
            <consortium name="The Broad Institute Genomics Platform"/>
            <person name="Cuomo C."/>
            <person name="de Hoog S."/>
            <person name="Gorbushina A."/>
            <person name="Walker B."/>
            <person name="Young S.K."/>
            <person name="Zeng Q."/>
            <person name="Gargeya S."/>
            <person name="Fitzgerald M."/>
            <person name="Haas B."/>
            <person name="Abouelleil A."/>
            <person name="Allen A.W."/>
            <person name="Alvarado L."/>
            <person name="Arachchi H.M."/>
            <person name="Berlin A.M."/>
            <person name="Chapman S.B."/>
            <person name="Gainer-Dewar J."/>
            <person name="Goldberg J."/>
            <person name="Griggs A."/>
            <person name="Gujja S."/>
            <person name="Hansen M."/>
            <person name="Howarth C."/>
            <person name="Imamovic A."/>
            <person name="Ireland A."/>
            <person name="Larimer J."/>
            <person name="McCowan C."/>
            <person name="Murphy C."/>
            <person name="Pearson M."/>
            <person name="Poon T.W."/>
            <person name="Priest M."/>
            <person name="Roberts A."/>
            <person name="Saif S."/>
            <person name="Shea T."/>
            <person name="Sisk P."/>
            <person name="Sykes S."/>
            <person name="Wortman J."/>
            <person name="Nusbaum C."/>
            <person name="Birren B."/>
        </authorList>
    </citation>
    <scope>NUCLEOTIDE SEQUENCE [LARGE SCALE GENOMIC DNA]</scope>
    <source>
        <strain evidence="2 3">CBS 101466</strain>
    </source>
</reference>
<dbReference type="AlphaFoldDB" id="W2SEF0"/>
<protein>
    <recommendedName>
        <fullName evidence="4">Leo1-like protein</fullName>
    </recommendedName>
</protein>
<name>W2SEF0_CYPE1</name>
<keyword evidence="3" id="KW-1185">Reference proteome</keyword>
<dbReference type="InParanoid" id="W2SEF0"/>
<dbReference type="Proteomes" id="UP000030752">
    <property type="component" value="Unassembled WGS sequence"/>
</dbReference>
<sequence>MAAVEATTPNGFRTNDAPTPEQPQIDLNGDASDDADLFGDDDDEPQADTDNKPRTLDDKELDSGDDEGRADRADRVADTVEDYGVEEEQRETVMCDVDIARIRMPEGDELYALNMPPFLGLNQRNFHYPTYEAPTKPHDASSMKSTDKFSAFSTAASTIHWRRDPNPQNSDILQSNARIIRWSDGSLSLQLASKPTQQYRISTNALRQNYDIKTNTVRKPPVPYDPNRDTHNYLAAPHNTSGLDSQITRPIDAALRIQPSGDLADESVSKLKDALFRAADLGDPLATMSKLKQDPDYQRAMAEKAEKDQLKADRRLENARQRTAARRDGVLGRSGLGGSGRGGLSVAGLEDDEGMPSARGSKRKGDKRRPKTNRHGIIYSDNEDESMPRGRTREDEYDMEDGFLADSEEEPETYEDDEELPEEDEDEDAEGEVDEEVAAAPSQSRREREQTPKRAADDDDEEGEIADGDGGRGSPSQIRKKRRVIDDEDE</sequence>
<dbReference type="eggNOG" id="KOG2428">
    <property type="taxonomic scope" value="Eukaryota"/>
</dbReference>
<organism evidence="2 3">
    <name type="scientific">Cyphellophora europaea (strain CBS 101466)</name>
    <name type="common">Phialophora europaea</name>
    <dbReference type="NCBI Taxonomy" id="1220924"/>
    <lineage>
        <taxon>Eukaryota</taxon>
        <taxon>Fungi</taxon>
        <taxon>Dikarya</taxon>
        <taxon>Ascomycota</taxon>
        <taxon>Pezizomycotina</taxon>
        <taxon>Eurotiomycetes</taxon>
        <taxon>Chaetothyriomycetidae</taxon>
        <taxon>Chaetothyriales</taxon>
        <taxon>Cyphellophoraceae</taxon>
        <taxon>Cyphellophora</taxon>
    </lineage>
</organism>
<dbReference type="HOGENOM" id="CLU_030892_0_0_1"/>
<proteinExistence type="predicted"/>
<feature type="compositionally biased region" description="Basic residues" evidence="1">
    <location>
        <begin position="360"/>
        <end position="374"/>
    </location>
</feature>
<evidence type="ECO:0000313" key="3">
    <source>
        <dbReference type="Proteomes" id="UP000030752"/>
    </source>
</evidence>